<dbReference type="eggNOG" id="COG1028">
    <property type="taxonomic scope" value="Bacteria"/>
</dbReference>
<name>B7JVC6_RIPO1</name>
<dbReference type="KEGG" id="cyp:PCC8801_4337"/>
<dbReference type="Proteomes" id="UP000008204">
    <property type="component" value="Chromosome"/>
</dbReference>
<dbReference type="RefSeq" id="WP_015957387.1">
    <property type="nucleotide sequence ID" value="NC_011726.1"/>
</dbReference>
<dbReference type="AlphaFoldDB" id="B7JVC6"/>
<dbReference type="InterPro" id="IPR029063">
    <property type="entry name" value="SAM-dependent_MTases_sf"/>
</dbReference>
<organism evidence="1 2">
    <name type="scientific">Rippkaea orientalis (strain PCC 8801 / RF-1)</name>
    <name type="common">Cyanothece sp. (strain PCC 8801)</name>
    <dbReference type="NCBI Taxonomy" id="41431"/>
    <lineage>
        <taxon>Bacteria</taxon>
        <taxon>Bacillati</taxon>
        <taxon>Cyanobacteriota</taxon>
        <taxon>Cyanophyceae</taxon>
        <taxon>Oscillatoriophycideae</taxon>
        <taxon>Chroococcales</taxon>
        <taxon>Aphanothecaceae</taxon>
        <taxon>Rippkaea</taxon>
        <taxon>Rippkaea orientalis</taxon>
    </lineage>
</organism>
<keyword evidence="2" id="KW-1185">Reference proteome</keyword>
<evidence type="ECO:0008006" key="3">
    <source>
        <dbReference type="Google" id="ProtNLM"/>
    </source>
</evidence>
<accession>B7JVC6</accession>
<dbReference type="STRING" id="41431.PCC8801_4337"/>
<evidence type="ECO:0000313" key="1">
    <source>
        <dbReference type="EMBL" id="ACK68259.1"/>
    </source>
</evidence>
<dbReference type="InterPro" id="IPR031009">
    <property type="entry name" value="Tcm_partner"/>
</dbReference>
<protein>
    <recommendedName>
        <fullName evidence="3">Three-Cys-motif partner protein TcmP</fullName>
    </recommendedName>
</protein>
<reference evidence="2" key="1">
    <citation type="journal article" date="2011" name="MBio">
        <title>Novel metabolic attributes of the genus Cyanothece, comprising a group of unicellular nitrogen-fixing Cyanobacteria.</title>
        <authorList>
            <person name="Bandyopadhyay A."/>
            <person name="Elvitigala T."/>
            <person name="Welsh E."/>
            <person name="Stockel J."/>
            <person name="Liberton M."/>
            <person name="Min H."/>
            <person name="Sherman L.A."/>
            <person name="Pakrasi H.B."/>
        </authorList>
    </citation>
    <scope>NUCLEOTIDE SEQUENCE [LARGE SCALE GENOMIC DNA]</scope>
    <source>
        <strain evidence="2">PCC 8801</strain>
    </source>
</reference>
<dbReference type="EMBL" id="CP001287">
    <property type="protein sequence ID" value="ACK68259.1"/>
    <property type="molecule type" value="Genomic_DNA"/>
</dbReference>
<gene>
    <name evidence="1" type="ordered locus">PCC8801_4337</name>
</gene>
<sequence>MSRFGSEGEDIIGIWSEHKLKLLAKYLKAYSVIMNKQKKTWLQGYYYIDAFAGSVKPKAKDEERYIEGSPLRALKTEPKFDGYWFIDISTKRIERIEKLKEDFRDCNIEVYQGNCNEILSNQLIPKFNSKSKRAFVFLDPYGLSIDWETIKKLGNTKKCDIFVNFSIMGVTRILPRDQKPDSETIELLDKIMGNTDWINQEVYKPPSSIQLSLFSETNESTLSLKRDTIKAEWLANLYTEQLRSLFEYVSQPVLMKNSTNSVLYALFLASHNQKAVEITNDIFKRYEKLQ</sequence>
<dbReference type="NCBIfam" id="TIGR04474">
    <property type="entry name" value="tcm_partner"/>
    <property type="match status" value="1"/>
</dbReference>
<evidence type="ECO:0000313" key="2">
    <source>
        <dbReference type="Proteomes" id="UP000008204"/>
    </source>
</evidence>
<proteinExistence type="predicted"/>
<dbReference type="SUPFAM" id="SSF53335">
    <property type="entry name" value="S-adenosyl-L-methionine-dependent methyltransferases"/>
    <property type="match status" value="1"/>
</dbReference>
<dbReference type="OrthoDB" id="7838592at2"/>
<dbReference type="HOGENOM" id="CLU_955440_0_0_3"/>